<comment type="caution">
    <text evidence="1">The sequence shown here is derived from an EMBL/GenBank/DDBJ whole genome shotgun (WGS) entry which is preliminary data.</text>
</comment>
<protein>
    <submittedName>
        <fullName evidence="1">32381_t:CDS:1</fullName>
    </submittedName>
</protein>
<gene>
    <name evidence="1" type="ORF">GMARGA_LOCUS31537</name>
</gene>
<evidence type="ECO:0000313" key="2">
    <source>
        <dbReference type="Proteomes" id="UP000789901"/>
    </source>
</evidence>
<organism evidence="1 2">
    <name type="scientific">Gigaspora margarita</name>
    <dbReference type="NCBI Taxonomy" id="4874"/>
    <lineage>
        <taxon>Eukaryota</taxon>
        <taxon>Fungi</taxon>
        <taxon>Fungi incertae sedis</taxon>
        <taxon>Mucoromycota</taxon>
        <taxon>Glomeromycotina</taxon>
        <taxon>Glomeromycetes</taxon>
        <taxon>Diversisporales</taxon>
        <taxon>Gigasporaceae</taxon>
        <taxon>Gigaspora</taxon>
    </lineage>
</organism>
<keyword evidence="2" id="KW-1185">Reference proteome</keyword>
<accession>A0ABN7WIR1</accession>
<dbReference type="EMBL" id="CAJVQB010047284">
    <property type="protein sequence ID" value="CAG8833398.1"/>
    <property type="molecule type" value="Genomic_DNA"/>
</dbReference>
<name>A0ABN7WIR1_GIGMA</name>
<proteinExistence type="predicted"/>
<dbReference type="Proteomes" id="UP000789901">
    <property type="component" value="Unassembled WGS sequence"/>
</dbReference>
<feature type="non-terminal residue" evidence="1">
    <location>
        <position position="1"/>
    </location>
</feature>
<sequence length="161" mass="17850">PSYSEEHFGGVSYTGWSESTGANLWKSPTVDLHNSEATTNNHTENRDAIVIFLECLKRGQLVEIANCRPSYSEEHLEVPSYSEEHFGGVSYTGWSESTGANLWKSPTVDLHNSEATTNSERMEHFGGVSYAGWSESTGANLWKSPTVDLHNSETTTNSERM</sequence>
<reference evidence="1 2" key="1">
    <citation type="submission" date="2021-06" db="EMBL/GenBank/DDBJ databases">
        <authorList>
            <person name="Kallberg Y."/>
            <person name="Tangrot J."/>
            <person name="Rosling A."/>
        </authorList>
    </citation>
    <scope>NUCLEOTIDE SEQUENCE [LARGE SCALE GENOMIC DNA]</scope>
    <source>
        <strain evidence="1 2">120-4 pot B 10/14</strain>
    </source>
</reference>
<feature type="non-terminal residue" evidence="1">
    <location>
        <position position="161"/>
    </location>
</feature>
<evidence type="ECO:0000313" key="1">
    <source>
        <dbReference type="EMBL" id="CAG8833398.1"/>
    </source>
</evidence>